<evidence type="ECO:0000256" key="10">
    <source>
        <dbReference type="ARBA" id="ARBA00022833"/>
    </source>
</evidence>
<dbReference type="CDD" id="cd16702">
    <property type="entry name" value="RING_CH-C4HC3_MARCH6"/>
    <property type="match status" value="1"/>
</dbReference>
<evidence type="ECO:0000256" key="12">
    <source>
        <dbReference type="ARBA" id="ARBA00023136"/>
    </source>
</evidence>
<keyword evidence="11 14" id="KW-1133">Transmembrane helix</keyword>
<evidence type="ECO:0000256" key="6">
    <source>
        <dbReference type="ARBA" id="ARBA00022692"/>
    </source>
</evidence>
<feature type="compositionally biased region" description="Pro residues" evidence="13">
    <location>
        <begin position="393"/>
        <end position="409"/>
    </location>
</feature>
<dbReference type="Pfam" id="PF23113">
    <property type="entry name" value="MARCHF6_C"/>
    <property type="match status" value="1"/>
</dbReference>
<keyword evidence="7" id="KW-0479">Metal-binding</keyword>
<evidence type="ECO:0000256" key="1">
    <source>
        <dbReference type="ARBA" id="ARBA00000900"/>
    </source>
</evidence>
<dbReference type="OMA" id="QGRIVIM"/>
<dbReference type="GO" id="GO:0008270">
    <property type="term" value="F:zinc ion binding"/>
    <property type="evidence" value="ECO:0007669"/>
    <property type="project" value="UniProtKB-KW"/>
</dbReference>
<dbReference type="InterPro" id="IPR056521">
    <property type="entry name" value="MARCHF6-like_C"/>
</dbReference>
<keyword evidence="9" id="KW-0833">Ubl conjugation pathway</keyword>
<dbReference type="FunFam" id="3.30.40.10:FF:000287">
    <property type="entry name" value="RING finger membrane protein"/>
    <property type="match status" value="1"/>
</dbReference>
<evidence type="ECO:0000256" key="4">
    <source>
        <dbReference type="ARBA" id="ARBA00012483"/>
    </source>
</evidence>
<evidence type="ECO:0000313" key="17">
    <source>
        <dbReference type="Proteomes" id="UP000054350"/>
    </source>
</evidence>
<feature type="transmembrane region" description="Helical" evidence="14">
    <location>
        <begin position="285"/>
        <end position="302"/>
    </location>
</feature>
<gene>
    <name evidence="16" type="ORF">AMAG_16226</name>
</gene>
<evidence type="ECO:0000313" key="16">
    <source>
        <dbReference type="EMBL" id="KNE71672.1"/>
    </source>
</evidence>
<feature type="region of interest" description="Disordered" evidence="13">
    <location>
        <begin position="1"/>
        <end position="100"/>
    </location>
</feature>
<name>A0A0L0TA95_ALLM3</name>
<feature type="compositionally biased region" description="Basic and acidic residues" evidence="13">
    <location>
        <begin position="11"/>
        <end position="34"/>
    </location>
</feature>
<feature type="transmembrane region" description="Helical" evidence="14">
    <location>
        <begin position="1070"/>
        <end position="1095"/>
    </location>
</feature>
<dbReference type="SMART" id="SM00744">
    <property type="entry name" value="RINGv"/>
    <property type="match status" value="1"/>
</dbReference>
<comment type="catalytic activity">
    <reaction evidence="1">
        <text>S-ubiquitinyl-[E2 ubiquitin-conjugating enzyme]-L-cysteine + [acceptor protein]-L-lysine = [E2 ubiquitin-conjugating enzyme]-L-cysteine + N(6)-ubiquitinyl-[acceptor protein]-L-lysine.</text>
        <dbReference type="EC" id="2.3.2.27"/>
    </reaction>
</comment>
<feature type="transmembrane region" description="Helical" evidence="14">
    <location>
        <begin position="1182"/>
        <end position="1204"/>
    </location>
</feature>
<keyword evidence="6 14" id="KW-0812">Transmembrane</keyword>
<dbReference type="GO" id="GO:0005789">
    <property type="term" value="C:endoplasmic reticulum membrane"/>
    <property type="evidence" value="ECO:0007669"/>
    <property type="project" value="TreeGrafter"/>
</dbReference>
<evidence type="ECO:0000256" key="2">
    <source>
        <dbReference type="ARBA" id="ARBA00004141"/>
    </source>
</evidence>
<keyword evidence="12 14" id="KW-0472">Membrane</keyword>
<dbReference type="InterPro" id="IPR011016">
    <property type="entry name" value="Znf_RING-CH"/>
</dbReference>
<dbReference type="Pfam" id="PF12906">
    <property type="entry name" value="RINGv"/>
    <property type="match status" value="1"/>
</dbReference>
<feature type="transmembrane region" description="Helical" evidence="14">
    <location>
        <begin position="743"/>
        <end position="763"/>
    </location>
</feature>
<feature type="transmembrane region" description="Helical" evidence="14">
    <location>
        <begin position="696"/>
        <end position="723"/>
    </location>
</feature>
<dbReference type="VEuPathDB" id="FungiDB:AMAG_16226"/>
<comment type="pathway">
    <text evidence="3">Protein modification; protein ubiquitination.</text>
</comment>
<dbReference type="GO" id="GO:0061630">
    <property type="term" value="F:ubiquitin protein ligase activity"/>
    <property type="evidence" value="ECO:0007669"/>
    <property type="project" value="UniProtKB-EC"/>
</dbReference>
<organism evidence="16 17">
    <name type="scientific">Allomyces macrogynus (strain ATCC 38327)</name>
    <name type="common">Allomyces javanicus var. macrogynus</name>
    <dbReference type="NCBI Taxonomy" id="578462"/>
    <lineage>
        <taxon>Eukaryota</taxon>
        <taxon>Fungi</taxon>
        <taxon>Fungi incertae sedis</taxon>
        <taxon>Blastocladiomycota</taxon>
        <taxon>Blastocladiomycetes</taxon>
        <taxon>Blastocladiales</taxon>
        <taxon>Blastocladiaceae</taxon>
        <taxon>Allomyces</taxon>
    </lineage>
</organism>
<feature type="domain" description="RING-CH-type" evidence="15">
    <location>
        <begin position="102"/>
        <end position="163"/>
    </location>
</feature>
<dbReference type="EMBL" id="GG745373">
    <property type="protein sequence ID" value="KNE71672.1"/>
    <property type="molecule type" value="Genomic_DNA"/>
</dbReference>
<evidence type="ECO:0000256" key="9">
    <source>
        <dbReference type="ARBA" id="ARBA00022786"/>
    </source>
</evidence>
<dbReference type="PANTHER" id="PTHR13145">
    <property type="entry name" value="SSM4 PROTEIN"/>
    <property type="match status" value="1"/>
</dbReference>
<evidence type="ECO:0000256" key="14">
    <source>
        <dbReference type="SAM" id="Phobius"/>
    </source>
</evidence>
<dbReference type="eggNOG" id="KOG1609">
    <property type="taxonomic scope" value="Eukaryota"/>
</dbReference>
<feature type="transmembrane region" description="Helical" evidence="14">
    <location>
        <begin position="505"/>
        <end position="528"/>
    </location>
</feature>
<evidence type="ECO:0000256" key="11">
    <source>
        <dbReference type="ARBA" id="ARBA00022989"/>
    </source>
</evidence>
<protein>
    <recommendedName>
        <fullName evidence="4">RING-type E3 ubiquitin transferase</fullName>
        <ecNumber evidence="4">2.3.2.27</ecNumber>
    </recommendedName>
</protein>
<evidence type="ECO:0000256" key="5">
    <source>
        <dbReference type="ARBA" id="ARBA00022679"/>
    </source>
</evidence>
<dbReference type="Proteomes" id="UP000054350">
    <property type="component" value="Unassembled WGS sequence"/>
</dbReference>
<keyword evidence="17" id="KW-1185">Reference proteome</keyword>
<dbReference type="STRING" id="578462.A0A0L0TA95"/>
<evidence type="ECO:0000256" key="8">
    <source>
        <dbReference type="ARBA" id="ARBA00022771"/>
    </source>
</evidence>
<reference evidence="17" key="2">
    <citation type="submission" date="2009-11" db="EMBL/GenBank/DDBJ databases">
        <title>The Genome Sequence of Allomyces macrogynus strain ATCC 38327.</title>
        <authorList>
            <consortium name="The Broad Institute Genome Sequencing Platform"/>
            <person name="Russ C."/>
            <person name="Cuomo C."/>
            <person name="Shea T."/>
            <person name="Young S.K."/>
            <person name="Zeng Q."/>
            <person name="Koehrsen M."/>
            <person name="Haas B."/>
            <person name="Borodovsky M."/>
            <person name="Guigo R."/>
            <person name="Alvarado L."/>
            <person name="Berlin A."/>
            <person name="Borenstein D."/>
            <person name="Chen Z."/>
            <person name="Engels R."/>
            <person name="Freedman E."/>
            <person name="Gellesch M."/>
            <person name="Goldberg J."/>
            <person name="Griggs A."/>
            <person name="Gujja S."/>
            <person name="Heiman D."/>
            <person name="Hepburn T."/>
            <person name="Howarth C."/>
            <person name="Jen D."/>
            <person name="Larson L."/>
            <person name="Lewis B."/>
            <person name="Mehta T."/>
            <person name="Park D."/>
            <person name="Pearson M."/>
            <person name="Roberts A."/>
            <person name="Saif S."/>
            <person name="Shenoy N."/>
            <person name="Sisk P."/>
            <person name="Stolte C."/>
            <person name="Sykes S."/>
            <person name="Walk T."/>
            <person name="White J."/>
            <person name="Yandava C."/>
            <person name="Burger G."/>
            <person name="Gray M.W."/>
            <person name="Holland P.W.H."/>
            <person name="King N."/>
            <person name="Lang F.B.F."/>
            <person name="Roger A.J."/>
            <person name="Ruiz-Trillo I."/>
            <person name="Lander E."/>
            <person name="Nusbaum C."/>
        </authorList>
    </citation>
    <scope>NUCLEOTIDE SEQUENCE [LARGE SCALE GENOMIC DNA]</scope>
    <source>
        <strain evidence="17">ATCC 38327</strain>
    </source>
</reference>
<dbReference type="OrthoDB" id="264354at2759"/>
<evidence type="ECO:0000256" key="7">
    <source>
        <dbReference type="ARBA" id="ARBA00022723"/>
    </source>
</evidence>
<feature type="compositionally biased region" description="Pro residues" evidence="13">
    <location>
        <begin position="74"/>
        <end position="87"/>
    </location>
</feature>
<evidence type="ECO:0000256" key="3">
    <source>
        <dbReference type="ARBA" id="ARBA00004906"/>
    </source>
</evidence>
<sequence>MDPIPDNWCRPGDEEYQSDRTDPDSLDAGHHHDGAASASASSQPNGDAMLGRLPTDPNGTADMDAARPANTAAAPPPPPTPPRPPAPADLDRAIPGPAKSDAALHEPAVCRICRDEGTLDNPIYAPCRCTGSIRHVHQDCLMEWLKHSGKSSCEVCGHTFTFSSVYAPTMPERIPVLVLLNGMIRDTVLFLAQTARVVVVLLLWFVGVPYTVFWWWQFVNAMTLGQPHVPVPDVPLPPSDEEWIKPVILAAPKPPANATAKFENTVLLALSQAVPPQFIRDVLEGQVLTLVTFVFAILLFLLREWILETVRRLHQQERQRRVLYRQRVQQIQQLVAHQQQLQQLRQIEQNLARQNQAAGEAHADDEPFGGEDRAQVDAPQETADEHLPDQRPAAPPADAPPPPPPPPPGRLRVDELDFINPEVAPDLGGLFEPDPGTGAGAAAPPVDLPQLLAADPVPAAELAPADDAALDEWVDGLVPPANDQDQGDLGGFWEMLGFQGPITSLLKSLAVVLVCLAVVLVLTQWLPLAMGRVVMSFRPLSLILDLMYEWRVLITPVHVYLAHVFWQPLEYYATLTEALKLDPAAGCELIASVVPGNDMLWRLLGSGLVPPTPAYLPLDPVVPSSAQAFIGTLIMMQDTIGDSWTERAALIAVGHFWTEMGLALYVGVSYRTQAHSRIIATLGIEYVKALLTGIKVVLFFAIELVAFPTYSGILVVIFTAPLVQTTLVDQWTFAMSRPVAALFTHWFIGTMVMFHLANFVSLFRDTVRPGVMWFIRDPNDPNFSPFREIVNRPMTAQMRKMLVSMGMYLSVIGGTVGMTSALLVLVPGLLPFRLPGLALADVPIDLIVFQIVSPLIAHAAATAVWPLVVTRTWLLLVGRALRLTSFLFGSRHADEEFTNRNATWSQRVAWAVQRVQNPVHLWQPATRNGAARDDGVPDQPDHIPITVKPHPMLAPMTRYHFTGTLDPDSVPDHTGSLYCVPGFDGLRVVRRRVMFHRVNDQGHVVVPFVPDDPLAAFEPLRAPDTPPPVVLPNMAALLPAAADAEDDTELKDDPEHWTYVWLPDQFRARWIALIALMIASLAASIAVAVAIPLLLGRKIMVVVAAAVPLDASLADADAAAVRAWTSSHIHDMYSAAAGVLVLAAAWLVALAVRTVSKLAHASRWTELRTRVAQLVKTGTKAAWVLAVGWGAVPLLTGALIRVYITQPLRFVYGFEPAPFAVVYEWGLGFIFSQIAFNCLEAFPDHPIMEALDETYRNGWTNLNLLAFNERIAWPLLMASTWLLLVPRFAGQALAPLFQLVVGTDMAARIDPARAATPQVATLAQFVRRIEMDPAATVPGVIYPIYGAYLVVRWILARCVGKFRAWAEHVRDQEYLVERVLHDLPDAQRGGGGGAEHVGAVQG</sequence>
<feature type="transmembrane region" description="Helical" evidence="14">
    <location>
        <begin position="802"/>
        <end position="826"/>
    </location>
</feature>
<reference evidence="16 17" key="1">
    <citation type="submission" date="2009-11" db="EMBL/GenBank/DDBJ databases">
        <title>Annotation of Allomyces macrogynus ATCC 38327.</title>
        <authorList>
            <consortium name="The Broad Institute Genome Sequencing Platform"/>
            <person name="Russ C."/>
            <person name="Cuomo C."/>
            <person name="Burger G."/>
            <person name="Gray M.W."/>
            <person name="Holland P.W.H."/>
            <person name="King N."/>
            <person name="Lang F.B.F."/>
            <person name="Roger A.J."/>
            <person name="Ruiz-Trillo I."/>
            <person name="Young S.K."/>
            <person name="Zeng Q."/>
            <person name="Gargeya S."/>
            <person name="Fitzgerald M."/>
            <person name="Haas B."/>
            <person name="Abouelleil A."/>
            <person name="Alvarado L."/>
            <person name="Arachchi H.M."/>
            <person name="Berlin A."/>
            <person name="Chapman S.B."/>
            <person name="Gearin G."/>
            <person name="Goldberg J."/>
            <person name="Griggs A."/>
            <person name="Gujja S."/>
            <person name="Hansen M."/>
            <person name="Heiman D."/>
            <person name="Howarth C."/>
            <person name="Larimer J."/>
            <person name="Lui A."/>
            <person name="MacDonald P.J.P."/>
            <person name="McCowen C."/>
            <person name="Montmayeur A."/>
            <person name="Murphy C."/>
            <person name="Neiman D."/>
            <person name="Pearson M."/>
            <person name="Priest M."/>
            <person name="Roberts A."/>
            <person name="Saif S."/>
            <person name="Shea T."/>
            <person name="Sisk P."/>
            <person name="Stolte C."/>
            <person name="Sykes S."/>
            <person name="Wortman J."/>
            <person name="Nusbaum C."/>
            <person name="Birren B."/>
        </authorList>
    </citation>
    <scope>NUCLEOTIDE SEQUENCE [LARGE SCALE GENOMIC DNA]</scope>
    <source>
        <strain evidence="16 17">ATCC 38327</strain>
    </source>
</reference>
<dbReference type="PANTHER" id="PTHR13145:SF0">
    <property type="entry name" value="E3 UBIQUITIN-PROTEIN LIGASE MARCHF6"/>
    <property type="match status" value="1"/>
</dbReference>
<keyword evidence="8" id="KW-0863">Zinc-finger</keyword>
<dbReference type="Gene3D" id="3.30.40.10">
    <property type="entry name" value="Zinc/RING finger domain, C3HC4 (zinc finger)"/>
    <property type="match status" value="1"/>
</dbReference>
<proteinExistence type="predicted"/>
<dbReference type="PROSITE" id="PS51292">
    <property type="entry name" value="ZF_RING_CH"/>
    <property type="match status" value="1"/>
</dbReference>
<feature type="transmembrane region" description="Helical" evidence="14">
    <location>
        <begin position="846"/>
        <end position="869"/>
    </location>
</feature>
<evidence type="ECO:0000259" key="15">
    <source>
        <dbReference type="PROSITE" id="PS51292"/>
    </source>
</evidence>
<feature type="transmembrane region" description="Helical" evidence="14">
    <location>
        <begin position="1132"/>
        <end position="1152"/>
    </location>
</feature>
<feature type="transmembrane region" description="Helical" evidence="14">
    <location>
        <begin position="195"/>
        <end position="216"/>
    </location>
</feature>
<evidence type="ECO:0000256" key="13">
    <source>
        <dbReference type="SAM" id="MobiDB-lite"/>
    </source>
</evidence>
<feature type="compositionally biased region" description="Basic and acidic residues" evidence="13">
    <location>
        <begin position="361"/>
        <end position="375"/>
    </location>
</feature>
<dbReference type="SUPFAM" id="SSF57850">
    <property type="entry name" value="RING/U-box"/>
    <property type="match status" value="1"/>
</dbReference>
<feature type="region of interest" description="Disordered" evidence="13">
    <location>
        <begin position="353"/>
        <end position="413"/>
    </location>
</feature>
<dbReference type="InterPro" id="IPR013083">
    <property type="entry name" value="Znf_RING/FYVE/PHD"/>
</dbReference>
<dbReference type="EC" id="2.3.2.27" evidence="4"/>
<accession>A0A0L0TA95</accession>
<comment type="subcellular location">
    <subcellularLocation>
        <location evidence="2">Membrane</location>
        <topology evidence="2">Multi-pass membrane protein</topology>
    </subcellularLocation>
</comment>
<keyword evidence="10" id="KW-0862">Zinc</keyword>
<keyword evidence="5" id="KW-0808">Transferase</keyword>
<dbReference type="GO" id="GO:0036503">
    <property type="term" value="P:ERAD pathway"/>
    <property type="evidence" value="ECO:0007669"/>
    <property type="project" value="TreeGrafter"/>
</dbReference>